<proteinExistence type="predicted"/>
<dbReference type="AlphaFoldDB" id="A0A8S0R9M7"/>
<gene>
    <name evidence="2" type="ORF">OLEA9_A111668</name>
</gene>
<organism evidence="2 3">
    <name type="scientific">Olea europaea subsp. europaea</name>
    <dbReference type="NCBI Taxonomy" id="158383"/>
    <lineage>
        <taxon>Eukaryota</taxon>
        <taxon>Viridiplantae</taxon>
        <taxon>Streptophyta</taxon>
        <taxon>Embryophyta</taxon>
        <taxon>Tracheophyta</taxon>
        <taxon>Spermatophyta</taxon>
        <taxon>Magnoliopsida</taxon>
        <taxon>eudicotyledons</taxon>
        <taxon>Gunneridae</taxon>
        <taxon>Pentapetalae</taxon>
        <taxon>asterids</taxon>
        <taxon>lamiids</taxon>
        <taxon>Lamiales</taxon>
        <taxon>Oleaceae</taxon>
        <taxon>Oleeae</taxon>
        <taxon>Olea</taxon>
    </lineage>
</organism>
<name>A0A8S0R9M7_OLEEU</name>
<feature type="region of interest" description="Disordered" evidence="1">
    <location>
        <begin position="167"/>
        <end position="205"/>
    </location>
</feature>
<protein>
    <submittedName>
        <fullName evidence="2">Retrovirus-related Pol poly from transposon TNT 1-94</fullName>
    </submittedName>
</protein>
<evidence type="ECO:0000313" key="3">
    <source>
        <dbReference type="Proteomes" id="UP000594638"/>
    </source>
</evidence>
<dbReference type="Gramene" id="OE9A111668T1">
    <property type="protein sequence ID" value="OE9A111668C1"/>
    <property type="gene ID" value="OE9A111668"/>
</dbReference>
<dbReference type="EMBL" id="CACTIH010002241">
    <property type="protein sequence ID" value="CAA2975200.1"/>
    <property type="molecule type" value="Genomic_DNA"/>
</dbReference>
<sequence>MEKHQLRRRSPVSTNCRSCFFHVGAKLEMTHRCIRCALMRRYQWRCVLRSLIDLELVLWLELGWVTKREARASCWYVGPVAKVAEGWSISGPKWWPEVGVLIKAIGMELDEDYIVWFIMGTLPSQFDSIRSSYNAQKEQWTIEEMTIIRAKEEDDMKKGRARSVAMVTNQNNDVQKRKPLQRIPMKTGPSRNRTRVSKGMGKERP</sequence>
<reference evidence="2 3" key="1">
    <citation type="submission" date="2019-12" db="EMBL/GenBank/DDBJ databases">
        <authorList>
            <person name="Alioto T."/>
            <person name="Alioto T."/>
            <person name="Gomez Garrido J."/>
        </authorList>
    </citation>
    <scope>NUCLEOTIDE SEQUENCE [LARGE SCALE GENOMIC DNA]</scope>
</reference>
<evidence type="ECO:0000313" key="2">
    <source>
        <dbReference type="EMBL" id="CAA2975200.1"/>
    </source>
</evidence>
<dbReference type="Proteomes" id="UP000594638">
    <property type="component" value="Unassembled WGS sequence"/>
</dbReference>
<comment type="caution">
    <text evidence="2">The sequence shown here is derived from an EMBL/GenBank/DDBJ whole genome shotgun (WGS) entry which is preliminary data.</text>
</comment>
<accession>A0A8S0R9M7</accession>
<dbReference type="OrthoDB" id="1637306at2759"/>
<keyword evidence="3" id="KW-1185">Reference proteome</keyword>
<evidence type="ECO:0000256" key="1">
    <source>
        <dbReference type="SAM" id="MobiDB-lite"/>
    </source>
</evidence>